<dbReference type="Pfam" id="PF00447">
    <property type="entry name" value="HSF_DNA-bind"/>
    <property type="match status" value="1"/>
</dbReference>
<dbReference type="Gene3D" id="1.10.10.10">
    <property type="entry name" value="Winged helix-like DNA-binding domain superfamily/Winged helix DNA-binding domain"/>
    <property type="match status" value="1"/>
</dbReference>
<accession>A0A9W9ZY30</accession>
<name>A0A9W9ZY30_9CNID</name>
<sequence length="294" mass="33168">MGEELPFANFLSVLFTLIASGKYWRCIRWCNEGTTILITSPKLFEREVLQGAMKEMNLKDFTSFADMLLGNGFQRVLNSRPSKVHKFCHPRFQKNGNGLGGLGENSSKTDQNGRQRKRKRPVEDTDCRYSNVDNNTASNDNNSELMKPQIKRQRKTYTAVVEDTFVETSVKRTKVNTNKAAFIRGKRIKNFPNTGTSFASTNQNSPTHAQPMSRGVYSPLEITAAHTMLALSTPVVFLQNISLMEVIAAQSIVNLSRSPVSSGKEASVSWKQLKRYWTSLILAEHLKMVMKHLN</sequence>
<organism evidence="8 9">
    <name type="scientific">Desmophyllum pertusum</name>
    <dbReference type="NCBI Taxonomy" id="174260"/>
    <lineage>
        <taxon>Eukaryota</taxon>
        <taxon>Metazoa</taxon>
        <taxon>Cnidaria</taxon>
        <taxon>Anthozoa</taxon>
        <taxon>Hexacorallia</taxon>
        <taxon>Scleractinia</taxon>
        <taxon>Caryophylliina</taxon>
        <taxon>Caryophylliidae</taxon>
        <taxon>Desmophyllum</taxon>
    </lineage>
</organism>
<evidence type="ECO:0000256" key="1">
    <source>
        <dbReference type="ARBA" id="ARBA00004123"/>
    </source>
</evidence>
<dbReference type="Proteomes" id="UP001163046">
    <property type="component" value="Unassembled WGS sequence"/>
</dbReference>
<keyword evidence="3" id="KW-0238">DNA-binding</keyword>
<dbReference type="EMBL" id="MU825436">
    <property type="protein sequence ID" value="KAJ7389284.1"/>
    <property type="molecule type" value="Genomic_DNA"/>
</dbReference>
<dbReference type="GO" id="GO:0005634">
    <property type="term" value="C:nucleus"/>
    <property type="evidence" value="ECO:0007669"/>
    <property type="project" value="UniProtKB-SubCell"/>
</dbReference>
<protein>
    <recommendedName>
        <fullName evidence="7">HSF-type DNA-binding domain-containing protein</fullName>
    </recommendedName>
</protein>
<dbReference type="SMART" id="SM00415">
    <property type="entry name" value="HSF"/>
    <property type="match status" value="1"/>
</dbReference>
<keyword evidence="4" id="KW-0539">Nucleus</keyword>
<feature type="region of interest" description="Disordered" evidence="6">
    <location>
        <begin position="91"/>
        <end position="151"/>
    </location>
</feature>
<evidence type="ECO:0000256" key="2">
    <source>
        <dbReference type="ARBA" id="ARBA00006403"/>
    </source>
</evidence>
<comment type="subcellular location">
    <subcellularLocation>
        <location evidence="1">Nucleus</location>
    </subcellularLocation>
</comment>
<dbReference type="OrthoDB" id="5969881at2759"/>
<dbReference type="AlphaFoldDB" id="A0A9W9ZY30"/>
<comment type="similarity">
    <text evidence="2 5">Belongs to the HSF family.</text>
</comment>
<dbReference type="GO" id="GO:0003700">
    <property type="term" value="F:DNA-binding transcription factor activity"/>
    <property type="evidence" value="ECO:0007669"/>
    <property type="project" value="InterPro"/>
</dbReference>
<evidence type="ECO:0000313" key="8">
    <source>
        <dbReference type="EMBL" id="KAJ7389284.1"/>
    </source>
</evidence>
<feature type="domain" description="HSF-type DNA-binding" evidence="7">
    <location>
        <begin position="6"/>
        <end position="108"/>
    </location>
</feature>
<evidence type="ECO:0000256" key="5">
    <source>
        <dbReference type="RuleBase" id="RU004020"/>
    </source>
</evidence>
<keyword evidence="9" id="KW-1185">Reference proteome</keyword>
<dbReference type="InterPro" id="IPR036390">
    <property type="entry name" value="WH_DNA-bd_sf"/>
</dbReference>
<dbReference type="GO" id="GO:0043565">
    <property type="term" value="F:sequence-specific DNA binding"/>
    <property type="evidence" value="ECO:0007669"/>
    <property type="project" value="InterPro"/>
</dbReference>
<evidence type="ECO:0000256" key="6">
    <source>
        <dbReference type="SAM" id="MobiDB-lite"/>
    </source>
</evidence>
<evidence type="ECO:0000313" key="9">
    <source>
        <dbReference type="Proteomes" id="UP001163046"/>
    </source>
</evidence>
<proteinExistence type="inferred from homology"/>
<dbReference type="SUPFAM" id="SSF46785">
    <property type="entry name" value="Winged helix' DNA-binding domain"/>
    <property type="match status" value="1"/>
</dbReference>
<evidence type="ECO:0000259" key="7">
    <source>
        <dbReference type="SMART" id="SM00415"/>
    </source>
</evidence>
<feature type="compositionally biased region" description="Low complexity" evidence="6">
    <location>
        <begin position="130"/>
        <end position="143"/>
    </location>
</feature>
<dbReference type="InterPro" id="IPR000232">
    <property type="entry name" value="HSF_DNA-bd"/>
</dbReference>
<evidence type="ECO:0000256" key="4">
    <source>
        <dbReference type="ARBA" id="ARBA00023242"/>
    </source>
</evidence>
<reference evidence="8" key="1">
    <citation type="submission" date="2023-01" db="EMBL/GenBank/DDBJ databases">
        <title>Genome assembly of the deep-sea coral Lophelia pertusa.</title>
        <authorList>
            <person name="Herrera S."/>
            <person name="Cordes E."/>
        </authorList>
    </citation>
    <scope>NUCLEOTIDE SEQUENCE</scope>
    <source>
        <strain evidence="8">USNM1676648</strain>
        <tissue evidence="8">Polyp</tissue>
    </source>
</reference>
<evidence type="ECO:0000256" key="3">
    <source>
        <dbReference type="ARBA" id="ARBA00023125"/>
    </source>
</evidence>
<comment type="caution">
    <text evidence="8">The sequence shown here is derived from an EMBL/GenBank/DDBJ whole genome shotgun (WGS) entry which is preliminary data.</text>
</comment>
<gene>
    <name evidence="8" type="ORF">OS493_032441</name>
</gene>
<dbReference type="InterPro" id="IPR036388">
    <property type="entry name" value="WH-like_DNA-bd_sf"/>
</dbReference>